<evidence type="ECO:0000313" key="2">
    <source>
        <dbReference type="Proteomes" id="UP001552479"/>
    </source>
</evidence>
<dbReference type="RefSeq" id="WP_366086438.1">
    <property type="nucleotide sequence ID" value="NZ_JBFASG010000001.1"/>
</dbReference>
<name>A0ABV3IR39_9ACTN</name>
<dbReference type="InterPro" id="IPR008949">
    <property type="entry name" value="Isoprenoid_synthase_dom_sf"/>
</dbReference>
<proteinExistence type="predicted"/>
<dbReference type="Pfam" id="PF00494">
    <property type="entry name" value="SQS_PSY"/>
    <property type="match status" value="1"/>
</dbReference>
<accession>A0ABV3IR39</accession>
<gene>
    <name evidence="1" type="ORF">AB0L03_01765</name>
</gene>
<dbReference type="Proteomes" id="UP001552479">
    <property type="component" value="Unassembled WGS sequence"/>
</dbReference>
<dbReference type="SUPFAM" id="SSF48576">
    <property type="entry name" value="Terpenoid synthases"/>
    <property type="match status" value="1"/>
</dbReference>
<dbReference type="EMBL" id="JBFASG010000001">
    <property type="protein sequence ID" value="MEV4921577.1"/>
    <property type="molecule type" value="Genomic_DNA"/>
</dbReference>
<evidence type="ECO:0000313" key="1">
    <source>
        <dbReference type="EMBL" id="MEV4921577.1"/>
    </source>
</evidence>
<reference evidence="1 2" key="1">
    <citation type="submission" date="2024-06" db="EMBL/GenBank/DDBJ databases">
        <title>The Natural Products Discovery Center: Release of the First 8490 Sequenced Strains for Exploring Actinobacteria Biosynthetic Diversity.</title>
        <authorList>
            <person name="Kalkreuter E."/>
            <person name="Kautsar S.A."/>
            <person name="Yang D."/>
            <person name="Bader C.D."/>
            <person name="Teijaro C.N."/>
            <person name="Fluegel L."/>
            <person name="Davis C.M."/>
            <person name="Simpson J.R."/>
            <person name="Lauterbach L."/>
            <person name="Steele A.D."/>
            <person name="Gui C."/>
            <person name="Meng S."/>
            <person name="Li G."/>
            <person name="Viehrig K."/>
            <person name="Ye F."/>
            <person name="Su P."/>
            <person name="Kiefer A.F."/>
            <person name="Nichols A."/>
            <person name="Cepeda A.J."/>
            <person name="Yan W."/>
            <person name="Fan B."/>
            <person name="Jiang Y."/>
            <person name="Adhikari A."/>
            <person name="Zheng C.-J."/>
            <person name="Schuster L."/>
            <person name="Cowan T.M."/>
            <person name="Smanski M.J."/>
            <person name="Chevrette M.G."/>
            <person name="De Carvalho L.P.S."/>
            <person name="Shen B."/>
        </authorList>
    </citation>
    <scope>NUCLEOTIDE SEQUENCE [LARGE SCALE GENOMIC DNA]</scope>
    <source>
        <strain evidence="1 2">NPDC053791</strain>
    </source>
</reference>
<dbReference type="Gene3D" id="1.10.600.10">
    <property type="entry name" value="Farnesyl Diphosphate Synthase"/>
    <property type="match status" value="1"/>
</dbReference>
<dbReference type="PANTHER" id="PTHR31480">
    <property type="entry name" value="BIFUNCTIONAL LYCOPENE CYCLASE/PHYTOENE SYNTHASE"/>
    <property type="match status" value="1"/>
</dbReference>
<dbReference type="InterPro" id="IPR002060">
    <property type="entry name" value="Squ/phyt_synthse"/>
</dbReference>
<protein>
    <submittedName>
        <fullName evidence="1">Squalene/phytoene synthase family protein</fullName>
    </submittedName>
</protein>
<organism evidence="1 2">
    <name type="scientific">Streptomyces roseoverticillatus</name>
    <dbReference type="NCBI Taxonomy" id="66429"/>
    <lineage>
        <taxon>Bacteria</taxon>
        <taxon>Bacillati</taxon>
        <taxon>Actinomycetota</taxon>
        <taxon>Actinomycetes</taxon>
        <taxon>Kitasatosporales</taxon>
        <taxon>Streptomycetaceae</taxon>
        <taxon>Streptomyces</taxon>
    </lineage>
</organism>
<comment type="caution">
    <text evidence="1">The sequence shown here is derived from an EMBL/GenBank/DDBJ whole genome shotgun (WGS) entry which is preliminary data.</text>
</comment>
<keyword evidence="2" id="KW-1185">Reference proteome</keyword>
<sequence>MKTWGRTLTAAGIHGPRLRDDYTRQRSLVAAYRRHAYAAVRLLLPAEVVPHVIAATAFMHHTDTLLDQGAADTGDAAGGYPAGEDVAAWQKEVADALASGESGHPVLRPLLHTVSVHPGLKGHIEEFLAGASLDRDFTGFADEAEYQRYVDAYALPAFMLVAGLVLAPEAGSGPGSGPAAGGRALCRAYIDGSQRLDFVNDLAEDLRDGRLTLPAEALERHGVSRADLERGRDTPGTRALLAASLDRARHDLLAGRRLPGFAPPAHRAFIRAFVSLEVLTADAALAKGTAVFGGSARPAVSAALGVLLREYGRRGR</sequence>